<gene>
    <name evidence="1" type="ORF">PIB30_103472</name>
</gene>
<sequence>MTLADNLLKAKYLDGFLTADRFYEEDSSIRPKVLEFEFLEPRIGQQKELSHDCGVWVCLWMIESHQSIDFGIDVDDSTRMTIALNLVT</sequence>
<dbReference type="Proteomes" id="UP001341840">
    <property type="component" value="Unassembled WGS sequence"/>
</dbReference>
<protein>
    <recommendedName>
        <fullName evidence="3">Ubiquitin-like protease family profile domain-containing protein</fullName>
    </recommendedName>
</protein>
<feature type="non-terminal residue" evidence="1">
    <location>
        <position position="88"/>
    </location>
</feature>
<accession>A0ABU6SYQ2</accession>
<organism evidence="1 2">
    <name type="scientific">Stylosanthes scabra</name>
    <dbReference type="NCBI Taxonomy" id="79078"/>
    <lineage>
        <taxon>Eukaryota</taxon>
        <taxon>Viridiplantae</taxon>
        <taxon>Streptophyta</taxon>
        <taxon>Embryophyta</taxon>
        <taxon>Tracheophyta</taxon>
        <taxon>Spermatophyta</taxon>
        <taxon>Magnoliopsida</taxon>
        <taxon>eudicotyledons</taxon>
        <taxon>Gunneridae</taxon>
        <taxon>Pentapetalae</taxon>
        <taxon>rosids</taxon>
        <taxon>fabids</taxon>
        <taxon>Fabales</taxon>
        <taxon>Fabaceae</taxon>
        <taxon>Papilionoideae</taxon>
        <taxon>50 kb inversion clade</taxon>
        <taxon>dalbergioids sensu lato</taxon>
        <taxon>Dalbergieae</taxon>
        <taxon>Pterocarpus clade</taxon>
        <taxon>Stylosanthes</taxon>
    </lineage>
</organism>
<evidence type="ECO:0000313" key="1">
    <source>
        <dbReference type="EMBL" id="MED6141445.1"/>
    </source>
</evidence>
<evidence type="ECO:0008006" key="3">
    <source>
        <dbReference type="Google" id="ProtNLM"/>
    </source>
</evidence>
<keyword evidence="2" id="KW-1185">Reference proteome</keyword>
<reference evidence="1 2" key="1">
    <citation type="journal article" date="2023" name="Plants (Basel)">
        <title>Bridging the Gap: Combining Genomics and Transcriptomics Approaches to Understand Stylosanthes scabra, an Orphan Legume from the Brazilian Caatinga.</title>
        <authorList>
            <person name="Ferreira-Neto J.R.C."/>
            <person name="da Silva M.D."/>
            <person name="Binneck E."/>
            <person name="de Melo N.F."/>
            <person name="da Silva R.H."/>
            <person name="de Melo A.L.T.M."/>
            <person name="Pandolfi V."/>
            <person name="Bustamante F.O."/>
            <person name="Brasileiro-Vidal A.C."/>
            <person name="Benko-Iseppon A.M."/>
        </authorList>
    </citation>
    <scope>NUCLEOTIDE SEQUENCE [LARGE SCALE GENOMIC DNA]</scope>
    <source>
        <tissue evidence="1">Leaves</tissue>
    </source>
</reference>
<comment type="caution">
    <text evidence="1">The sequence shown here is derived from an EMBL/GenBank/DDBJ whole genome shotgun (WGS) entry which is preliminary data.</text>
</comment>
<proteinExistence type="predicted"/>
<evidence type="ECO:0000313" key="2">
    <source>
        <dbReference type="Proteomes" id="UP001341840"/>
    </source>
</evidence>
<name>A0ABU6SYQ2_9FABA</name>
<dbReference type="EMBL" id="JASCZI010063785">
    <property type="protein sequence ID" value="MED6141445.1"/>
    <property type="molecule type" value="Genomic_DNA"/>
</dbReference>